<dbReference type="Gene3D" id="3.40.50.2000">
    <property type="entry name" value="Glycogen Phosphorylase B"/>
    <property type="match status" value="2"/>
</dbReference>
<reference evidence="2 3" key="1">
    <citation type="submission" date="2021-03" db="EMBL/GenBank/DDBJ databases">
        <title>Genomic Encyclopedia of Type Strains, Phase IV (KMG-IV): sequencing the most valuable type-strain genomes for metagenomic binning, comparative biology and taxonomic classification.</title>
        <authorList>
            <person name="Goeker M."/>
        </authorList>
    </citation>
    <scope>NUCLEOTIDE SEQUENCE [LARGE SCALE GENOMIC DNA]</scope>
    <source>
        <strain evidence="2 3">DSM 26048</strain>
    </source>
</reference>
<dbReference type="Proteomes" id="UP001519287">
    <property type="component" value="Unassembled WGS sequence"/>
</dbReference>
<dbReference type="PANTHER" id="PTHR12526">
    <property type="entry name" value="GLYCOSYLTRANSFERASE"/>
    <property type="match status" value="1"/>
</dbReference>
<dbReference type="RefSeq" id="WP_209971153.1">
    <property type="nucleotide sequence ID" value="NZ_JAGGLB010000004.1"/>
</dbReference>
<proteinExistence type="predicted"/>
<evidence type="ECO:0000259" key="1">
    <source>
        <dbReference type="Pfam" id="PF00534"/>
    </source>
</evidence>
<sequence length="398" mass="45780">MKRRILIVIDSLHSGGAEKSLVSLLSLFDFEKYDVDLLMFSAKGLYLPLVPHEVNKLSIQNYSIVRISELIKKRKFKDMCIRLSLSIALRNPYKRNRMHTAQISWNWISKGIHKVNDKYDIAIAYSQGTPTYYVAEKVDADKKICWVNTDYKLAGYNKSFDRKYYEQFNKVIAVSDYNKEVFVSEMPAAQMKMGVIYDIVSPSLIKSMALQEGGFDDRFDGLRILTIGRLVEAKGYDMAIEACYKLKQQGYKFKWYVIGEGSLKGKMERTIKELKLEDTFILLGTFQNPYVFLKQSDIYVQPSRFEGYGLAIAEARILQKPIVATNFTVIHNQIRHGENGLIVNMNSEDIGDGIKRLIDDKDLKESICFKLSQEIIGTEKEIHKVYSIIESNELETVN</sequence>
<dbReference type="SUPFAM" id="SSF53756">
    <property type="entry name" value="UDP-Glycosyltransferase/glycogen phosphorylase"/>
    <property type="match status" value="1"/>
</dbReference>
<comment type="caution">
    <text evidence="2">The sequence shown here is derived from an EMBL/GenBank/DDBJ whole genome shotgun (WGS) entry which is preliminary data.</text>
</comment>
<protein>
    <submittedName>
        <fullName evidence="2">Glycosyltransferase involved in cell wall biosynthesis</fullName>
    </submittedName>
</protein>
<organism evidence="2 3">
    <name type="scientific">Paenibacillus eucommiae</name>
    <dbReference type="NCBI Taxonomy" id="1355755"/>
    <lineage>
        <taxon>Bacteria</taxon>
        <taxon>Bacillati</taxon>
        <taxon>Bacillota</taxon>
        <taxon>Bacilli</taxon>
        <taxon>Bacillales</taxon>
        <taxon>Paenibacillaceae</taxon>
        <taxon>Paenibacillus</taxon>
    </lineage>
</organism>
<feature type="domain" description="Glycosyl transferase family 1" evidence="1">
    <location>
        <begin position="223"/>
        <end position="365"/>
    </location>
</feature>
<dbReference type="EMBL" id="JAGGLB010000004">
    <property type="protein sequence ID" value="MBP1990378.1"/>
    <property type="molecule type" value="Genomic_DNA"/>
</dbReference>
<evidence type="ECO:0000313" key="2">
    <source>
        <dbReference type="EMBL" id="MBP1990378.1"/>
    </source>
</evidence>
<keyword evidence="3" id="KW-1185">Reference proteome</keyword>
<name>A0ABS4IS32_9BACL</name>
<dbReference type="Pfam" id="PF00534">
    <property type="entry name" value="Glycos_transf_1"/>
    <property type="match status" value="1"/>
</dbReference>
<evidence type="ECO:0000313" key="3">
    <source>
        <dbReference type="Proteomes" id="UP001519287"/>
    </source>
</evidence>
<gene>
    <name evidence="2" type="ORF">J2Z66_001976</name>
</gene>
<dbReference type="CDD" id="cd03811">
    <property type="entry name" value="GT4_GT28_WabH-like"/>
    <property type="match status" value="1"/>
</dbReference>
<accession>A0ABS4IS32</accession>
<dbReference type="InterPro" id="IPR001296">
    <property type="entry name" value="Glyco_trans_1"/>
</dbReference>
<dbReference type="PANTHER" id="PTHR12526:SF630">
    <property type="entry name" value="GLYCOSYLTRANSFERASE"/>
    <property type="match status" value="1"/>
</dbReference>